<proteinExistence type="predicted"/>
<protein>
    <submittedName>
        <fullName evidence="1">Uncharacterized protein</fullName>
    </submittedName>
</protein>
<accession>A0ABN3NHU2</accession>
<reference evidence="1 2" key="1">
    <citation type="journal article" date="2019" name="Int. J. Syst. Evol. Microbiol.">
        <title>The Global Catalogue of Microorganisms (GCM) 10K type strain sequencing project: providing services to taxonomists for standard genome sequencing and annotation.</title>
        <authorList>
            <consortium name="The Broad Institute Genomics Platform"/>
            <consortium name="The Broad Institute Genome Sequencing Center for Infectious Disease"/>
            <person name="Wu L."/>
            <person name="Ma J."/>
        </authorList>
    </citation>
    <scope>NUCLEOTIDE SEQUENCE [LARGE SCALE GENOMIC DNA]</scope>
    <source>
        <strain evidence="1 2">JCM 3367</strain>
    </source>
</reference>
<dbReference type="RefSeq" id="WP_344171749.1">
    <property type="nucleotide sequence ID" value="NZ_BAAARY010000008.1"/>
</dbReference>
<sequence>MSPTDPAVPVVLPMPDSAVMRVWVEPARYGWTCTACRIGTFPQWSSHEAARADADAHTCTPKVVAEEKGALRWAIH</sequence>
<dbReference type="Proteomes" id="UP001499978">
    <property type="component" value="Unassembled WGS sequence"/>
</dbReference>
<evidence type="ECO:0000313" key="2">
    <source>
        <dbReference type="Proteomes" id="UP001499978"/>
    </source>
</evidence>
<gene>
    <name evidence="1" type="ORF">GCM10010201_21040</name>
</gene>
<evidence type="ECO:0000313" key="1">
    <source>
        <dbReference type="EMBL" id="GAA2522711.1"/>
    </source>
</evidence>
<keyword evidence="2" id="KW-1185">Reference proteome</keyword>
<organism evidence="1 2">
    <name type="scientific">Pilimelia columellifera subsp. columellifera</name>
    <dbReference type="NCBI Taxonomy" id="706583"/>
    <lineage>
        <taxon>Bacteria</taxon>
        <taxon>Bacillati</taxon>
        <taxon>Actinomycetota</taxon>
        <taxon>Actinomycetes</taxon>
        <taxon>Micromonosporales</taxon>
        <taxon>Micromonosporaceae</taxon>
        <taxon>Pilimelia</taxon>
    </lineage>
</organism>
<comment type="caution">
    <text evidence="1">The sequence shown here is derived from an EMBL/GenBank/DDBJ whole genome shotgun (WGS) entry which is preliminary data.</text>
</comment>
<name>A0ABN3NHU2_9ACTN</name>
<dbReference type="EMBL" id="BAAARY010000008">
    <property type="protein sequence ID" value="GAA2522711.1"/>
    <property type="molecule type" value="Genomic_DNA"/>
</dbReference>